<dbReference type="GO" id="GO:0016301">
    <property type="term" value="F:kinase activity"/>
    <property type="evidence" value="ECO:0007669"/>
    <property type="project" value="UniProtKB-KW"/>
</dbReference>
<protein>
    <submittedName>
        <fullName evidence="1">Nucelotide kinase</fullName>
    </submittedName>
</protein>
<accession>A0A8S5TRA5</accession>
<keyword evidence="1" id="KW-0808">Transferase</keyword>
<dbReference type="EMBL" id="BK015908">
    <property type="protein sequence ID" value="DAF84712.1"/>
    <property type="molecule type" value="Genomic_DNA"/>
</dbReference>
<sequence length="97" mass="10869">MSNDPFKWSTPPRGGAPVNSPCIEHDNVNHPAHYTAGGVECIDAIAAALTCQKDPMQAWLTGQVLKYMWRWPLKNGKEDLRKARFYLDRLINSAGDD</sequence>
<proteinExistence type="predicted"/>
<keyword evidence="1" id="KW-0418">Kinase</keyword>
<organism evidence="1">
    <name type="scientific">Siphoviridae sp. ctss15</name>
    <dbReference type="NCBI Taxonomy" id="2825699"/>
    <lineage>
        <taxon>Viruses</taxon>
        <taxon>Duplodnaviria</taxon>
        <taxon>Heunggongvirae</taxon>
        <taxon>Uroviricota</taxon>
        <taxon>Caudoviricetes</taxon>
    </lineage>
</organism>
<dbReference type="InterPro" id="IPR021739">
    <property type="entry name" value="SaV-like"/>
</dbReference>
<dbReference type="Pfam" id="PF11753">
    <property type="entry name" value="DUF3310"/>
    <property type="match status" value="1"/>
</dbReference>
<name>A0A8S5TRA5_9CAUD</name>
<evidence type="ECO:0000313" key="1">
    <source>
        <dbReference type="EMBL" id="DAF84712.1"/>
    </source>
</evidence>
<reference evidence="1" key="1">
    <citation type="journal article" date="2021" name="Proc. Natl. Acad. Sci. U.S.A.">
        <title>A Catalog of Tens of Thousands of Viruses from Human Metagenomes Reveals Hidden Associations with Chronic Diseases.</title>
        <authorList>
            <person name="Tisza M.J."/>
            <person name="Buck C.B."/>
        </authorList>
    </citation>
    <scope>NUCLEOTIDE SEQUENCE</scope>
    <source>
        <strain evidence="1">Ctss15</strain>
    </source>
</reference>